<comment type="caution">
    <text evidence="1">The sequence shown here is derived from an EMBL/GenBank/DDBJ whole genome shotgun (WGS) entry which is preliminary data.</text>
</comment>
<keyword evidence="2" id="KW-1185">Reference proteome</keyword>
<name>A0ACC1D3B0_9NEOP</name>
<reference evidence="1 2" key="1">
    <citation type="journal article" date="2021" name="Front. Genet.">
        <title>Chromosome-Level Genome Assembly Reveals Significant Gene Expansion in the Toll and IMD Signaling Pathways of Dendrolimus kikuchii.</title>
        <authorList>
            <person name="Zhou J."/>
            <person name="Wu P."/>
            <person name="Xiong Z."/>
            <person name="Liu N."/>
            <person name="Zhao N."/>
            <person name="Ji M."/>
            <person name="Qiu Y."/>
            <person name="Yang B."/>
        </authorList>
    </citation>
    <scope>NUCLEOTIDE SEQUENCE [LARGE SCALE GENOMIC DNA]</scope>
    <source>
        <strain evidence="1">Ann1</strain>
    </source>
</reference>
<evidence type="ECO:0000313" key="2">
    <source>
        <dbReference type="Proteomes" id="UP000824533"/>
    </source>
</evidence>
<dbReference type="EMBL" id="CM034396">
    <property type="protein sequence ID" value="KAJ0178365.1"/>
    <property type="molecule type" value="Genomic_DNA"/>
</dbReference>
<proteinExistence type="predicted"/>
<protein>
    <submittedName>
        <fullName evidence="1">Uncharacterized protein</fullName>
    </submittedName>
</protein>
<organism evidence="1 2">
    <name type="scientific">Dendrolimus kikuchii</name>
    <dbReference type="NCBI Taxonomy" id="765133"/>
    <lineage>
        <taxon>Eukaryota</taxon>
        <taxon>Metazoa</taxon>
        <taxon>Ecdysozoa</taxon>
        <taxon>Arthropoda</taxon>
        <taxon>Hexapoda</taxon>
        <taxon>Insecta</taxon>
        <taxon>Pterygota</taxon>
        <taxon>Neoptera</taxon>
        <taxon>Endopterygota</taxon>
        <taxon>Lepidoptera</taxon>
        <taxon>Glossata</taxon>
        <taxon>Ditrysia</taxon>
        <taxon>Bombycoidea</taxon>
        <taxon>Lasiocampidae</taxon>
        <taxon>Dendrolimus</taxon>
    </lineage>
</organism>
<evidence type="ECO:0000313" key="1">
    <source>
        <dbReference type="EMBL" id="KAJ0178365.1"/>
    </source>
</evidence>
<sequence length="1683" mass="183793">MRFKYSNTFLEAQDAESPVAGICWSPNNVKLAVATCDRLVLLFDREGTRRDKFSTKPADASAGKRSYVITGLTFSENSELLGIAQSDNMVFVYRIGADWCGKKVICNKFPLSGAPMHLLPAENGFFTGTTDGKIRILDFKSNKSSSMWTAGACCVSLARSTEGTLASGHIDGTLYLNGRLLLRYALPPTALILLPPYLIVGSCNGHVAVYEAQRGALLRSIEPQLPPDRRDLIVAVPSPSGQMVAFGVFDGCLVGEIKESGVLELSVLNIPNLYATRALAWSGDGTKLAVASQAGAVIQLEAVLRRWVWHDAVEVQHVSPRQLVLTRLANDSPPLTVTTKLAPDIFNVRFIGNDWYAVCRTNITLIICDIARGLISEIPWVGGGERIYAAVGGACLLHRAGELSVVEYGLDKVLHTVRTERVNPHVLSVRINEGGDRPRDRKHLAYLLDRQTVAVVDLTNGVQLGQWWHEARIDWLELNESGQLLLFRDTRRRLALLNLSSGEKEIIASGVGFVQWIENSDAVVTQTPTHLLVWYSAWDPGSVEMTECGGGVAVEVSARRVVLDGGQLPYLQLDEHRLEFSTDSAVARAKTGLMRIKDNNMVLSNVSNNLSISTILAAKCYREVGDEARTFYLDKTVELAAAENDDINAGLNSPLVKAHLAIFAGDLSKAEEYYVKKAGRADLAIDMYKKYNKWTDAIALAERTDRASVNGLKQQHMDYLTSTGRLGEAGAALATTGDVQGAVRLWLRGGRARRAASLLLQHPQLLRDNELVDSVHTQLIQEEWWEMAGEISERRGDTRTAVEYYAKGNNFARAVQLAREACPQEVIDLEGRWGAWLVSARQAGAAVPHLIEAGDTRGALAAALKAHHYKKALQIVQAIDNKDSIWEECEQLGDHFISTQEWDTAERLLTSCGMAARCVRAYNTVGRLVEGLRLASSHLSEEETREIYMPLAEQLRQEGQFRKAEQVYIGLGEADEAISMYKEAGQYEAMLRLVAAHRGSLLEATRRHVAQALQASGDLRAAENYYIQAGDWKSAIQMYRTAGQWEGAERVARAHAPSNVQQQVALQWASALGGSAAARLLAARGLAALGARWALQAQRWDIALELTELGGGITKKEVSRHEAAALAEEHPEEAEAAFLRAAAPDHAVRMWLARGSHQRALALAEQHAPQMVEEVLVEGARAAAERGDLPQFEALMIRANRPREVVQHYKDLELWEEASRVSREYLPSSGEPVPPAVPALLSKAAEHADAGSWWEAVQLLAKASAAAAEAHAPKLAERAALRAARLARDRLHDARRPAAADMLAERFAAIGQSAIGEQLRAALTEGYTFEEEATGNASEYEAEETAEAAREVEPETEAEAEMEALERMARAGHWQRCLAHAGHKAPHYALRYAGYLFKAHPRMESIDIESEEIPEALSQAIEILRQYLGTGEVGKELAIAGSDVALAKAVCGELLIRVSTAPKAFTALNDAASVMLAAGADDRSMQGITLLMALHVPQIAGKAARALPRYTDIIVADVAYYACGTALRAEGSAGAREAFVLLNRCLDLAEAADDDSAHLLDYTDFECTDWSRQPLLLENSCVSGSALDEVREWVLAVSMDQAVEQTLPVDSHGLYSSSVAEEESCCVLTGFPLGSRLVTFANGRCANREWWSRAANAARTNSAATALLHHIGQWCGPADYAHI</sequence>
<accession>A0ACC1D3B0</accession>
<dbReference type="Proteomes" id="UP000824533">
    <property type="component" value="Linkage Group LG10"/>
</dbReference>
<gene>
    <name evidence="1" type="ORF">K1T71_006188</name>
</gene>